<dbReference type="EMBL" id="FOHA01000010">
    <property type="protein sequence ID" value="SER90526.1"/>
    <property type="molecule type" value="Genomic_DNA"/>
</dbReference>
<proteinExistence type="predicted"/>
<organism evidence="1 2">
    <name type="scientific">Isobaculum melis</name>
    <dbReference type="NCBI Taxonomy" id="142588"/>
    <lineage>
        <taxon>Bacteria</taxon>
        <taxon>Bacillati</taxon>
        <taxon>Bacillota</taxon>
        <taxon>Bacilli</taxon>
        <taxon>Lactobacillales</taxon>
        <taxon>Carnobacteriaceae</taxon>
        <taxon>Isobaculum</taxon>
    </lineage>
</organism>
<name>A0A1H9T088_9LACT</name>
<reference evidence="1 2" key="1">
    <citation type="submission" date="2016-10" db="EMBL/GenBank/DDBJ databases">
        <authorList>
            <person name="de Groot N.N."/>
        </authorList>
    </citation>
    <scope>NUCLEOTIDE SEQUENCE [LARGE SCALE GENOMIC DNA]</scope>
    <source>
        <strain evidence="1 2">DSM 13760</strain>
    </source>
</reference>
<dbReference type="RefSeq" id="WP_092652378.1">
    <property type="nucleotide sequence ID" value="NZ_FOHA01000010.1"/>
</dbReference>
<evidence type="ECO:0000313" key="1">
    <source>
        <dbReference type="EMBL" id="SER90526.1"/>
    </source>
</evidence>
<gene>
    <name evidence="1" type="ORF">SAMN04488559_11028</name>
</gene>
<dbReference type="InterPro" id="IPR029278">
    <property type="entry name" value="Imm26"/>
</dbReference>
<dbReference type="OrthoDB" id="2085734at2"/>
<dbReference type="STRING" id="142588.SAMN04488559_11028"/>
<keyword evidence="2" id="KW-1185">Reference proteome</keyword>
<dbReference type="Proteomes" id="UP000198948">
    <property type="component" value="Unassembled WGS sequence"/>
</dbReference>
<protein>
    <submittedName>
        <fullName evidence="1">Immunity protein 26</fullName>
    </submittedName>
</protein>
<sequence>MNKIPYGSIVEIKLPDDRYAYGKYFFDSYLGIYDILSIKQLSINNLDGIKIKLYKCVNELLIKKGKWSIIGCHPLTGNNIYTPSLAQYAEWIAEDSIRRGAITYKGNTLYISETEYVEHLKRGHTTSVFNRPEQFPEFILNNLEEWPNYSIPVTKLKNKAL</sequence>
<evidence type="ECO:0000313" key="2">
    <source>
        <dbReference type="Proteomes" id="UP000198948"/>
    </source>
</evidence>
<accession>A0A1H9T088</accession>
<dbReference type="AlphaFoldDB" id="A0A1H9T088"/>
<dbReference type="Pfam" id="PF15428">
    <property type="entry name" value="Imm26"/>
    <property type="match status" value="1"/>
</dbReference>